<dbReference type="AlphaFoldDB" id="A0AAW0V3H3"/>
<proteinExistence type="predicted"/>
<name>A0AAW0V3H3_SCYPA</name>
<evidence type="ECO:0000313" key="1">
    <source>
        <dbReference type="EMBL" id="KAK8406889.1"/>
    </source>
</evidence>
<sequence length="110" mass="11372">MLIWKEISAPGKAVLVVLLQTKWGVPGTSSRHPRIASTPASLRHPKSFGTLYGSLSTVSPGDFCTAVVASLCGISSGCASGRDGTRQIKLLSVGVISRAESEIGPMMSAS</sequence>
<evidence type="ECO:0008006" key="3">
    <source>
        <dbReference type="Google" id="ProtNLM"/>
    </source>
</evidence>
<keyword evidence="2" id="KW-1185">Reference proteome</keyword>
<gene>
    <name evidence="1" type="ORF">O3P69_007444</name>
</gene>
<dbReference type="Proteomes" id="UP001487740">
    <property type="component" value="Unassembled WGS sequence"/>
</dbReference>
<reference evidence="1 2" key="1">
    <citation type="submission" date="2023-03" db="EMBL/GenBank/DDBJ databases">
        <title>High-quality genome of Scylla paramamosain provides insights in environmental adaptation.</title>
        <authorList>
            <person name="Zhang L."/>
        </authorList>
    </citation>
    <scope>NUCLEOTIDE SEQUENCE [LARGE SCALE GENOMIC DNA]</scope>
    <source>
        <strain evidence="1">LZ_2023a</strain>
        <tissue evidence="1">Muscle</tissue>
    </source>
</reference>
<comment type="caution">
    <text evidence="1">The sequence shown here is derived from an EMBL/GenBank/DDBJ whole genome shotgun (WGS) entry which is preliminary data.</text>
</comment>
<dbReference type="EMBL" id="JARAKH010000002">
    <property type="protein sequence ID" value="KAK8406889.1"/>
    <property type="molecule type" value="Genomic_DNA"/>
</dbReference>
<evidence type="ECO:0000313" key="2">
    <source>
        <dbReference type="Proteomes" id="UP001487740"/>
    </source>
</evidence>
<organism evidence="1 2">
    <name type="scientific">Scylla paramamosain</name>
    <name type="common">Mud crab</name>
    <dbReference type="NCBI Taxonomy" id="85552"/>
    <lineage>
        <taxon>Eukaryota</taxon>
        <taxon>Metazoa</taxon>
        <taxon>Ecdysozoa</taxon>
        <taxon>Arthropoda</taxon>
        <taxon>Crustacea</taxon>
        <taxon>Multicrustacea</taxon>
        <taxon>Malacostraca</taxon>
        <taxon>Eumalacostraca</taxon>
        <taxon>Eucarida</taxon>
        <taxon>Decapoda</taxon>
        <taxon>Pleocyemata</taxon>
        <taxon>Brachyura</taxon>
        <taxon>Eubrachyura</taxon>
        <taxon>Portunoidea</taxon>
        <taxon>Portunidae</taxon>
        <taxon>Portuninae</taxon>
        <taxon>Scylla</taxon>
    </lineage>
</organism>
<accession>A0AAW0V3H3</accession>
<protein>
    <recommendedName>
        <fullName evidence="3">Secreted protein</fullName>
    </recommendedName>
</protein>